<gene>
    <name evidence="1" type="ORF">Ga0058931_0735</name>
    <name evidence="2" type="ORF">HLUCCA05_14495</name>
</gene>
<name>A0A0N8K7B5_9RHOB</name>
<comment type="caution">
    <text evidence="2">The sequence shown here is derived from an EMBL/GenBank/DDBJ whole genome shotgun (WGS) entry which is preliminary data.</text>
</comment>
<accession>A0A0N8K7B5</accession>
<evidence type="ECO:0000313" key="2">
    <source>
        <dbReference type="EMBL" id="KPP91273.1"/>
    </source>
</evidence>
<protein>
    <submittedName>
        <fullName evidence="2">Uncharacterized protein</fullName>
    </submittedName>
</protein>
<dbReference type="Proteomes" id="UP000050413">
    <property type="component" value="Unassembled WGS sequence"/>
</dbReference>
<keyword evidence="4" id="KW-1185">Reference proteome</keyword>
<evidence type="ECO:0000313" key="3">
    <source>
        <dbReference type="Proteomes" id="UP000050413"/>
    </source>
</evidence>
<dbReference type="RefSeq" id="WP_082700087.1">
    <property type="nucleotide sequence ID" value="NZ_FBYC01000004.1"/>
</dbReference>
<evidence type="ECO:0000313" key="1">
    <source>
        <dbReference type="EMBL" id="CUX80030.1"/>
    </source>
</evidence>
<organism evidence="2 3">
    <name type="scientific">Roseibaca calidilacus</name>
    <dbReference type="NCBI Taxonomy" id="1666912"/>
    <lineage>
        <taxon>Bacteria</taxon>
        <taxon>Pseudomonadati</taxon>
        <taxon>Pseudomonadota</taxon>
        <taxon>Alphaproteobacteria</taxon>
        <taxon>Rhodobacterales</taxon>
        <taxon>Paracoccaceae</taxon>
        <taxon>Roseinatronobacter</taxon>
    </lineage>
</organism>
<sequence>MTEIKEFQFDVMIRLPEGCPDIVDVVDRLYESGCDDAVVGCGNPGMLGLAFIRAGLDQDAVIARAVSDALAGLPRGALVEGVNLSVSG</sequence>
<dbReference type="EMBL" id="LJSG01000014">
    <property type="protein sequence ID" value="KPP91273.1"/>
    <property type="molecule type" value="Genomic_DNA"/>
</dbReference>
<reference evidence="1 4" key="2">
    <citation type="submission" date="2016-01" db="EMBL/GenBank/DDBJ databases">
        <authorList>
            <person name="Varghese N."/>
        </authorList>
    </citation>
    <scope>NUCLEOTIDE SEQUENCE [LARGE SCALE GENOMIC DNA]</scope>
    <source>
        <strain evidence="1 4">HL-91</strain>
    </source>
</reference>
<dbReference type="OrthoDB" id="7860618at2"/>
<reference evidence="2 3" key="1">
    <citation type="submission" date="2015-09" db="EMBL/GenBank/DDBJ databases">
        <title>Identification and resolution of microdiversity through metagenomic sequencing of parallel consortia.</title>
        <authorList>
            <person name="Nelson W.C."/>
            <person name="Romine M.F."/>
            <person name="Lindemann S.R."/>
        </authorList>
    </citation>
    <scope>NUCLEOTIDE SEQUENCE [LARGE SCALE GENOMIC DNA]</scope>
    <source>
        <strain evidence="2">HL-91</strain>
    </source>
</reference>
<dbReference type="Proteomes" id="UP000182045">
    <property type="component" value="Unassembled WGS sequence"/>
</dbReference>
<evidence type="ECO:0000313" key="4">
    <source>
        <dbReference type="Proteomes" id="UP000182045"/>
    </source>
</evidence>
<dbReference type="EMBL" id="FBYC01000004">
    <property type="protein sequence ID" value="CUX80030.1"/>
    <property type="molecule type" value="Genomic_DNA"/>
</dbReference>
<dbReference type="AlphaFoldDB" id="A0A0N8K7B5"/>
<proteinExistence type="predicted"/>